<evidence type="ECO:0000256" key="9">
    <source>
        <dbReference type="ARBA" id="ARBA00022824"/>
    </source>
</evidence>
<keyword evidence="13" id="KW-0325">Glycoprotein</keyword>
<keyword evidence="6 14" id="KW-0645">Protease</keyword>
<reference evidence="18" key="1">
    <citation type="submission" date="2016-10" db="EMBL/GenBank/DDBJ databases">
        <authorList>
            <person name="Varghese N."/>
            <person name="Submissions S."/>
        </authorList>
    </citation>
    <scope>NUCLEOTIDE SEQUENCE [LARGE SCALE GENOMIC DNA]</scope>
    <source>
        <strain evidence="18">CGMCC 4.5579</strain>
    </source>
</reference>
<dbReference type="InterPro" id="IPR018114">
    <property type="entry name" value="TRYPSIN_HIS"/>
</dbReference>
<comment type="similarity">
    <text evidence="4">Belongs to the peptidase S1 family.</text>
</comment>
<evidence type="ECO:0000256" key="7">
    <source>
        <dbReference type="ARBA" id="ARBA00022696"/>
    </source>
</evidence>
<evidence type="ECO:0000256" key="4">
    <source>
        <dbReference type="ARBA" id="ARBA00007664"/>
    </source>
</evidence>
<evidence type="ECO:0000256" key="6">
    <source>
        <dbReference type="ARBA" id="ARBA00022670"/>
    </source>
</evidence>
<accession>A0A1I5KKC7</accession>
<organism evidence="17 18">
    <name type="scientific">Amycolatopsis arida</name>
    <dbReference type="NCBI Taxonomy" id="587909"/>
    <lineage>
        <taxon>Bacteria</taxon>
        <taxon>Bacillati</taxon>
        <taxon>Actinomycetota</taxon>
        <taxon>Actinomycetes</taxon>
        <taxon>Pseudonocardiales</taxon>
        <taxon>Pseudonocardiaceae</taxon>
        <taxon>Amycolatopsis</taxon>
    </lineage>
</organism>
<dbReference type="PANTHER" id="PTHR24276">
    <property type="entry name" value="POLYSERASE-RELATED"/>
    <property type="match status" value="1"/>
</dbReference>
<evidence type="ECO:0000256" key="12">
    <source>
        <dbReference type="ARBA" id="ARBA00023157"/>
    </source>
</evidence>
<evidence type="ECO:0000256" key="1">
    <source>
        <dbReference type="ARBA" id="ARBA00004240"/>
    </source>
</evidence>
<dbReference type="FunFam" id="2.40.10.10:FF:000011">
    <property type="entry name" value="Coagulation factor X"/>
    <property type="match status" value="1"/>
</dbReference>
<evidence type="ECO:0000313" key="17">
    <source>
        <dbReference type="EMBL" id="SFO85508.1"/>
    </source>
</evidence>
<dbReference type="InterPro" id="IPR050430">
    <property type="entry name" value="Peptidase_S1"/>
</dbReference>
<dbReference type="PANTHER" id="PTHR24276:SF98">
    <property type="entry name" value="FI18310P1-RELATED"/>
    <property type="match status" value="1"/>
</dbReference>
<gene>
    <name evidence="17" type="ORF">SAMN05421810_101196</name>
</gene>
<evidence type="ECO:0000259" key="16">
    <source>
        <dbReference type="PROSITE" id="PS50240"/>
    </source>
</evidence>
<dbReference type="PRINTS" id="PR00722">
    <property type="entry name" value="CHYMOTRYPSIN"/>
</dbReference>
<dbReference type="GO" id="GO:0004252">
    <property type="term" value="F:serine-type endopeptidase activity"/>
    <property type="evidence" value="ECO:0007669"/>
    <property type="project" value="InterPro"/>
</dbReference>
<evidence type="ECO:0000256" key="11">
    <source>
        <dbReference type="ARBA" id="ARBA00023034"/>
    </source>
</evidence>
<dbReference type="PROSITE" id="PS50240">
    <property type="entry name" value="TRYPSIN_DOM"/>
    <property type="match status" value="1"/>
</dbReference>
<proteinExistence type="inferred from homology"/>
<evidence type="ECO:0000256" key="5">
    <source>
        <dbReference type="ARBA" id="ARBA00022525"/>
    </source>
</evidence>
<dbReference type="SMART" id="SM00020">
    <property type="entry name" value="Tryp_SPc"/>
    <property type="match status" value="1"/>
</dbReference>
<dbReference type="Pfam" id="PF00089">
    <property type="entry name" value="Trypsin"/>
    <property type="match status" value="1"/>
</dbReference>
<dbReference type="InterPro" id="IPR043504">
    <property type="entry name" value="Peptidase_S1_PA_chymotrypsin"/>
</dbReference>
<dbReference type="Proteomes" id="UP000198727">
    <property type="component" value="Unassembled WGS sequence"/>
</dbReference>
<keyword evidence="7" id="KW-0356">Hemostasis</keyword>
<dbReference type="PROSITE" id="PS00134">
    <property type="entry name" value="TRYPSIN_HIS"/>
    <property type="match status" value="1"/>
</dbReference>
<dbReference type="InterPro" id="IPR001254">
    <property type="entry name" value="Trypsin_dom"/>
</dbReference>
<evidence type="ECO:0000256" key="13">
    <source>
        <dbReference type="ARBA" id="ARBA00023180"/>
    </source>
</evidence>
<dbReference type="AlphaFoldDB" id="A0A1I5KKC7"/>
<dbReference type="OrthoDB" id="1496095at2"/>
<keyword evidence="5" id="KW-0964">Secreted</keyword>
<dbReference type="GO" id="GO:0006508">
    <property type="term" value="P:proteolysis"/>
    <property type="evidence" value="ECO:0007669"/>
    <property type="project" value="UniProtKB-KW"/>
</dbReference>
<dbReference type="CDD" id="cd00190">
    <property type="entry name" value="Tryp_SPc"/>
    <property type="match status" value="1"/>
</dbReference>
<feature type="chain" id="PRO_5038443405" evidence="15">
    <location>
        <begin position="27"/>
        <end position="260"/>
    </location>
</feature>
<dbReference type="InterPro" id="IPR033116">
    <property type="entry name" value="TRYPSIN_SER"/>
</dbReference>
<keyword evidence="15" id="KW-0732">Signal</keyword>
<evidence type="ECO:0000256" key="2">
    <source>
        <dbReference type="ARBA" id="ARBA00004555"/>
    </source>
</evidence>
<protein>
    <submittedName>
        <fullName evidence="17">Trypsin</fullName>
    </submittedName>
</protein>
<dbReference type="SUPFAM" id="SSF50494">
    <property type="entry name" value="Trypsin-like serine proteases"/>
    <property type="match status" value="1"/>
</dbReference>
<keyword evidence="8 14" id="KW-0378">Hydrolase</keyword>
<keyword evidence="18" id="KW-1185">Reference proteome</keyword>
<keyword evidence="10 14" id="KW-0720">Serine protease</keyword>
<dbReference type="InterPro" id="IPR001314">
    <property type="entry name" value="Peptidase_S1A"/>
</dbReference>
<keyword evidence="12" id="KW-1015">Disulfide bond</keyword>
<evidence type="ECO:0000256" key="10">
    <source>
        <dbReference type="ARBA" id="ARBA00022825"/>
    </source>
</evidence>
<evidence type="ECO:0000256" key="14">
    <source>
        <dbReference type="RuleBase" id="RU363034"/>
    </source>
</evidence>
<evidence type="ECO:0000313" key="18">
    <source>
        <dbReference type="Proteomes" id="UP000198727"/>
    </source>
</evidence>
<sequence length="260" mass="27087">MPERYRRRIAAALALLAGAAFAPASAGTAVGAQPFIVGGSEVSIRDHPYAVYLADRQDAQFCGGVLVSPDAVVTAAHCAKAVDPSDLRVVGGRQDKRSRDGRQSAVNDIWVAPGYRDPGSGGDLAVLRLNERMPYRSARVAGAGDRSLYAEGTKATVLGWGRTSDGGPRSNTLRGAQVPVISDEGCRKAFGNYDARTMLCAGYPDGGIDACQGDSGGPLLVGNTVIGIVSWGEGCAQAGKPGVYTRLSTYSDEIAKRIRG</sequence>
<dbReference type="Gene3D" id="2.40.10.10">
    <property type="entry name" value="Trypsin-like serine proteases"/>
    <property type="match status" value="1"/>
</dbReference>
<name>A0A1I5KKC7_9PSEU</name>
<feature type="signal peptide" evidence="15">
    <location>
        <begin position="1"/>
        <end position="26"/>
    </location>
</feature>
<comment type="subcellular location">
    <subcellularLocation>
        <location evidence="1">Endoplasmic reticulum</location>
    </subcellularLocation>
    <subcellularLocation>
        <location evidence="2">Golgi apparatus</location>
    </subcellularLocation>
    <subcellularLocation>
        <location evidence="3">Secreted</location>
    </subcellularLocation>
</comment>
<keyword evidence="9" id="KW-0256">Endoplasmic reticulum</keyword>
<dbReference type="InterPro" id="IPR009003">
    <property type="entry name" value="Peptidase_S1_PA"/>
</dbReference>
<dbReference type="GO" id="GO:0007599">
    <property type="term" value="P:hemostasis"/>
    <property type="evidence" value="ECO:0007669"/>
    <property type="project" value="UniProtKB-KW"/>
</dbReference>
<dbReference type="PROSITE" id="PS00135">
    <property type="entry name" value="TRYPSIN_SER"/>
    <property type="match status" value="1"/>
</dbReference>
<dbReference type="EMBL" id="FOWW01000001">
    <property type="protein sequence ID" value="SFO85508.1"/>
    <property type="molecule type" value="Genomic_DNA"/>
</dbReference>
<dbReference type="GO" id="GO:0005576">
    <property type="term" value="C:extracellular region"/>
    <property type="evidence" value="ECO:0007669"/>
    <property type="project" value="UniProtKB-SubCell"/>
</dbReference>
<evidence type="ECO:0000256" key="8">
    <source>
        <dbReference type="ARBA" id="ARBA00022801"/>
    </source>
</evidence>
<dbReference type="STRING" id="587909.SAMN05421810_101196"/>
<dbReference type="FunFam" id="2.40.10.10:FF:000068">
    <property type="entry name" value="transmembrane protease serine 2"/>
    <property type="match status" value="1"/>
</dbReference>
<feature type="domain" description="Peptidase S1" evidence="16">
    <location>
        <begin position="36"/>
        <end position="259"/>
    </location>
</feature>
<evidence type="ECO:0000256" key="15">
    <source>
        <dbReference type="SAM" id="SignalP"/>
    </source>
</evidence>
<evidence type="ECO:0000256" key="3">
    <source>
        <dbReference type="ARBA" id="ARBA00004613"/>
    </source>
</evidence>
<dbReference type="RefSeq" id="WP_092526459.1">
    <property type="nucleotide sequence ID" value="NZ_FOWW01000001.1"/>
</dbReference>
<keyword evidence="11" id="KW-0333">Golgi apparatus</keyword>